<keyword evidence="3" id="KW-1185">Reference proteome</keyword>
<protein>
    <submittedName>
        <fullName evidence="2">Uncharacterized protein</fullName>
    </submittedName>
</protein>
<evidence type="ECO:0000256" key="1">
    <source>
        <dbReference type="SAM" id="MobiDB-lite"/>
    </source>
</evidence>
<dbReference type="EMBL" id="JXYQ01000017">
    <property type="protein sequence ID" value="KJA11293.1"/>
    <property type="molecule type" value="Genomic_DNA"/>
</dbReference>
<reference evidence="2 3" key="1">
    <citation type="submission" date="2014-12" db="EMBL/GenBank/DDBJ databases">
        <title>Isolation of bacteria from lake water.</title>
        <authorList>
            <person name="Sheng K.-Y."/>
            <person name="Chin P.-S."/>
            <person name="Chan K.-G."/>
            <person name="Tan G.S."/>
        </authorList>
    </citation>
    <scope>NUCLEOTIDE SEQUENCE [LARGE SCALE GENOMIC DNA]</scope>
    <source>
        <strain evidence="2 3">KY4</strain>
    </source>
</reference>
<gene>
    <name evidence="2" type="ORF">RP29_06090</name>
</gene>
<feature type="region of interest" description="Disordered" evidence="1">
    <location>
        <begin position="1"/>
        <end position="23"/>
    </location>
</feature>
<accession>A0A0D7KDN4</accession>
<organism evidence="2 3">
    <name type="scientific">Acidovorax temperans</name>
    <dbReference type="NCBI Taxonomy" id="80878"/>
    <lineage>
        <taxon>Bacteria</taxon>
        <taxon>Pseudomonadati</taxon>
        <taxon>Pseudomonadota</taxon>
        <taxon>Betaproteobacteria</taxon>
        <taxon>Burkholderiales</taxon>
        <taxon>Comamonadaceae</taxon>
        <taxon>Acidovorax</taxon>
    </lineage>
</organism>
<dbReference type="AlphaFoldDB" id="A0A0D7KDN4"/>
<evidence type="ECO:0000313" key="3">
    <source>
        <dbReference type="Proteomes" id="UP000032566"/>
    </source>
</evidence>
<name>A0A0D7KDN4_9BURK</name>
<dbReference type="Proteomes" id="UP000032566">
    <property type="component" value="Unassembled WGS sequence"/>
</dbReference>
<sequence length="83" mass="8048">MATDESRAAAAASPNELPAPRADAIMLEDWAGDTGAEAEDAGAATAGAEAGPVLTCFTVLSAAAAAASPKLLARFTTSSVPSA</sequence>
<evidence type="ECO:0000313" key="2">
    <source>
        <dbReference type="EMBL" id="KJA11293.1"/>
    </source>
</evidence>
<comment type="caution">
    <text evidence="2">The sequence shown here is derived from an EMBL/GenBank/DDBJ whole genome shotgun (WGS) entry which is preliminary data.</text>
</comment>
<dbReference type="STRING" id="80878.RP29_06090"/>
<proteinExistence type="predicted"/>